<dbReference type="InterPro" id="IPR003439">
    <property type="entry name" value="ABC_transporter-like_ATP-bd"/>
</dbReference>
<dbReference type="EMBL" id="QTUC01000001">
    <property type="protein sequence ID" value="REF37699.1"/>
    <property type="molecule type" value="Genomic_DNA"/>
</dbReference>
<sequence length="509" mass="54614">MPSALEVRGLAKSFGGVPVLRGVSFAVRAGTLTVLAGENGAGKSTLMKIVTGQLAPDQGEVWVQGERLSQADPRAARALGVGIVPQELAPYPDLTVYENLFVGRELRTRAGLLDRRRMIAEARRMLAVFDVDIDPRVRMGRLSVALTQLVEIAKATTWGAKVLLLDEPTSAIPDREVARLHAVVRKLKDQGVAMVYTTHRMAEIEELADHVVVLRDGQLVLDEPASQTTEQSIVRAMIGRDLDALFPTVAPPQDEVALEVRDLALERNAPGVTFNVRRGEILGIGGLVGAGRTELLEALFGIRRSARGEVVVAGKPVRRNAPAESIRAGVALVPEDRKGAGLVLSRSVLDNGSLPHLSSFTTIGWIRSRRRRGAVKAATERVALRSRGMDQLAGTLSGGNQQKLVLARWLTHDTKVLLLDEPTRGVDVGARGEIYRIIRDLAAAGLAVVLVSSDMPELIGLSHRALVLRGGQVAGELSRADLDREDVQEVMFRLASGQQTTAGEGGAAA</sequence>
<keyword evidence="1" id="KW-0813">Transport</keyword>
<dbReference type="InterPro" id="IPR003593">
    <property type="entry name" value="AAA+_ATPase"/>
</dbReference>
<dbReference type="PROSITE" id="PS50893">
    <property type="entry name" value="ABC_TRANSPORTER_2"/>
    <property type="match status" value="2"/>
</dbReference>
<keyword evidence="2" id="KW-1003">Cell membrane</keyword>
<accession>A0A3D9V8A4</accession>
<keyword evidence="7" id="KW-1278">Translocase</keyword>
<dbReference type="Proteomes" id="UP000256485">
    <property type="component" value="Unassembled WGS sequence"/>
</dbReference>
<evidence type="ECO:0000256" key="8">
    <source>
        <dbReference type="ARBA" id="ARBA00023136"/>
    </source>
</evidence>
<keyword evidence="11" id="KW-1185">Reference proteome</keyword>
<dbReference type="AlphaFoldDB" id="A0A3D9V8A4"/>
<keyword evidence="5" id="KW-0547">Nucleotide-binding</keyword>
<feature type="domain" description="ABC transporter" evidence="9">
    <location>
        <begin position="5"/>
        <end position="241"/>
    </location>
</feature>
<gene>
    <name evidence="10" type="ORF">DFJ64_3151</name>
</gene>
<evidence type="ECO:0000256" key="5">
    <source>
        <dbReference type="ARBA" id="ARBA00022741"/>
    </source>
</evidence>
<evidence type="ECO:0000256" key="1">
    <source>
        <dbReference type="ARBA" id="ARBA00022448"/>
    </source>
</evidence>
<evidence type="ECO:0000256" key="7">
    <source>
        <dbReference type="ARBA" id="ARBA00022967"/>
    </source>
</evidence>
<proteinExistence type="predicted"/>
<organism evidence="10 11">
    <name type="scientific">Thermasporomyces composti</name>
    <dbReference type="NCBI Taxonomy" id="696763"/>
    <lineage>
        <taxon>Bacteria</taxon>
        <taxon>Bacillati</taxon>
        <taxon>Actinomycetota</taxon>
        <taxon>Actinomycetes</taxon>
        <taxon>Propionibacteriales</taxon>
        <taxon>Nocardioidaceae</taxon>
        <taxon>Thermasporomyces</taxon>
    </lineage>
</organism>
<keyword evidence="4" id="KW-0677">Repeat</keyword>
<dbReference type="InterPro" id="IPR027417">
    <property type="entry name" value="P-loop_NTPase"/>
</dbReference>
<evidence type="ECO:0000313" key="10">
    <source>
        <dbReference type="EMBL" id="REF37699.1"/>
    </source>
</evidence>
<dbReference type="OrthoDB" id="3311037at2"/>
<dbReference type="SMART" id="SM00382">
    <property type="entry name" value="AAA"/>
    <property type="match status" value="2"/>
</dbReference>
<evidence type="ECO:0000256" key="2">
    <source>
        <dbReference type="ARBA" id="ARBA00022475"/>
    </source>
</evidence>
<dbReference type="GO" id="GO:0005524">
    <property type="term" value="F:ATP binding"/>
    <property type="evidence" value="ECO:0007669"/>
    <property type="project" value="UniProtKB-KW"/>
</dbReference>
<evidence type="ECO:0000313" key="11">
    <source>
        <dbReference type="Proteomes" id="UP000256485"/>
    </source>
</evidence>
<dbReference type="PANTHER" id="PTHR43790:SF3">
    <property type="entry name" value="D-ALLOSE IMPORT ATP-BINDING PROTEIN ALSA-RELATED"/>
    <property type="match status" value="1"/>
</dbReference>
<dbReference type="CDD" id="cd03216">
    <property type="entry name" value="ABC_Carb_Monos_I"/>
    <property type="match status" value="1"/>
</dbReference>
<dbReference type="Pfam" id="PF00005">
    <property type="entry name" value="ABC_tran"/>
    <property type="match status" value="2"/>
</dbReference>
<keyword evidence="8" id="KW-0472">Membrane</keyword>
<evidence type="ECO:0000256" key="4">
    <source>
        <dbReference type="ARBA" id="ARBA00022737"/>
    </source>
</evidence>
<reference evidence="10 11" key="1">
    <citation type="submission" date="2018-08" db="EMBL/GenBank/DDBJ databases">
        <title>Sequencing the genomes of 1000 actinobacteria strains.</title>
        <authorList>
            <person name="Klenk H.-P."/>
        </authorList>
    </citation>
    <scope>NUCLEOTIDE SEQUENCE [LARGE SCALE GENOMIC DNA]</scope>
    <source>
        <strain evidence="10 11">DSM 22891</strain>
    </source>
</reference>
<dbReference type="GO" id="GO:0016887">
    <property type="term" value="F:ATP hydrolysis activity"/>
    <property type="evidence" value="ECO:0007669"/>
    <property type="project" value="InterPro"/>
</dbReference>
<feature type="domain" description="ABC transporter" evidence="9">
    <location>
        <begin position="252"/>
        <end position="495"/>
    </location>
</feature>
<dbReference type="SUPFAM" id="SSF52540">
    <property type="entry name" value="P-loop containing nucleoside triphosphate hydrolases"/>
    <property type="match status" value="2"/>
</dbReference>
<comment type="caution">
    <text evidence="10">The sequence shown here is derived from an EMBL/GenBank/DDBJ whole genome shotgun (WGS) entry which is preliminary data.</text>
</comment>
<name>A0A3D9V8A4_THECX</name>
<keyword evidence="6 10" id="KW-0067">ATP-binding</keyword>
<dbReference type="InterPro" id="IPR017871">
    <property type="entry name" value="ABC_transporter-like_CS"/>
</dbReference>
<protein>
    <submittedName>
        <fullName evidence="10">Monosaccharide ABC transporter ATP-binding protein (CUT2 family)</fullName>
    </submittedName>
</protein>
<dbReference type="InterPro" id="IPR050107">
    <property type="entry name" value="ABC_carbohydrate_import_ATPase"/>
</dbReference>
<dbReference type="RefSeq" id="WP_115852146.1">
    <property type="nucleotide sequence ID" value="NZ_QTUC01000001.1"/>
</dbReference>
<dbReference type="PROSITE" id="PS00211">
    <property type="entry name" value="ABC_TRANSPORTER_1"/>
    <property type="match status" value="1"/>
</dbReference>
<evidence type="ECO:0000256" key="3">
    <source>
        <dbReference type="ARBA" id="ARBA00022597"/>
    </source>
</evidence>
<dbReference type="CDD" id="cd03215">
    <property type="entry name" value="ABC_Carb_Monos_II"/>
    <property type="match status" value="1"/>
</dbReference>
<evidence type="ECO:0000259" key="9">
    <source>
        <dbReference type="PROSITE" id="PS50893"/>
    </source>
</evidence>
<dbReference type="PANTHER" id="PTHR43790">
    <property type="entry name" value="CARBOHYDRATE TRANSPORT ATP-BINDING PROTEIN MG119-RELATED"/>
    <property type="match status" value="1"/>
</dbReference>
<keyword evidence="3" id="KW-0762">Sugar transport</keyword>
<evidence type="ECO:0000256" key="6">
    <source>
        <dbReference type="ARBA" id="ARBA00022840"/>
    </source>
</evidence>
<dbReference type="Gene3D" id="3.40.50.300">
    <property type="entry name" value="P-loop containing nucleotide triphosphate hydrolases"/>
    <property type="match status" value="2"/>
</dbReference>